<organism evidence="2">
    <name type="scientific">Arion vulgaris</name>
    <dbReference type="NCBI Taxonomy" id="1028688"/>
    <lineage>
        <taxon>Eukaryota</taxon>
        <taxon>Metazoa</taxon>
        <taxon>Spiralia</taxon>
        <taxon>Lophotrochozoa</taxon>
        <taxon>Mollusca</taxon>
        <taxon>Gastropoda</taxon>
        <taxon>Heterobranchia</taxon>
        <taxon>Euthyneura</taxon>
        <taxon>Panpulmonata</taxon>
        <taxon>Eupulmonata</taxon>
        <taxon>Stylommatophora</taxon>
        <taxon>Helicina</taxon>
        <taxon>Arionoidea</taxon>
        <taxon>Arionidae</taxon>
        <taxon>Arion</taxon>
    </lineage>
</organism>
<reference evidence="2" key="1">
    <citation type="submission" date="2014-12" db="EMBL/GenBank/DDBJ databases">
        <title>Insight into the proteome of Arion vulgaris.</title>
        <authorList>
            <person name="Aradska J."/>
            <person name="Bulat T."/>
            <person name="Smidak R."/>
            <person name="Sarate P."/>
            <person name="Gangsoo J."/>
            <person name="Sialana F."/>
            <person name="Bilban M."/>
            <person name="Lubec G."/>
        </authorList>
    </citation>
    <scope>NUCLEOTIDE SEQUENCE</scope>
    <source>
        <tissue evidence="2">Skin</tissue>
    </source>
</reference>
<feature type="region of interest" description="Disordered" evidence="1">
    <location>
        <begin position="1"/>
        <end position="32"/>
    </location>
</feature>
<dbReference type="EMBL" id="HACG01012660">
    <property type="protein sequence ID" value="CEK59525.1"/>
    <property type="molecule type" value="Transcribed_RNA"/>
</dbReference>
<sequence length="62" mass="6944">GTSRSGEMINSPTAPQKRLKITPAVSRSDSTTQRLFCTPPRQLTEVADDFLEDDNPMEDDIY</sequence>
<name>A0A0B6YVQ3_9EUPU</name>
<protein>
    <submittedName>
        <fullName evidence="2">Uncharacterized protein</fullName>
    </submittedName>
</protein>
<feature type="compositionally biased region" description="Polar residues" evidence="1">
    <location>
        <begin position="1"/>
        <end position="14"/>
    </location>
</feature>
<proteinExistence type="predicted"/>
<accession>A0A0B6YVQ3</accession>
<dbReference type="AlphaFoldDB" id="A0A0B6YVQ3"/>
<gene>
    <name evidence="2" type="primary">ORF36603</name>
</gene>
<feature type="non-terminal residue" evidence="2">
    <location>
        <position position="1"/>
    </location>
</feature>
<evidence type="ECO:0000313" key="2">
    <source>
        <dbReference type="EMBL" id="CEK59525.1"/>
    </source>
</evidence>
<evidence type="ECO:0000256" key="1">
    <source>
        <dbReference type="SAM" id="MobiDB-lite"/>
    </source>
</evidence>